<dbReference type="PANTHER" id="PTHR48090">
    <property type="entry name" value="UNDECAPRENYL-PHOSPHATE 4-DEOXY-4-FORMAMIDO-L-ARABINOSE TRANSFERASE-RELATED"/>
    <property type="match status" value="1"/>
</dbReference>
<dbReference type="SUPFAM" id="SSF53448">
    <property type="entry name" value="Nucleotide-diphospho-sugar transferases"/>
    <property type="match status" value="1"/>
</dbReference>
<reference evidence="9 10" key="1">
    <citation type="submission" date="2019-08" db="EMBL/GenBank/DDBJ databases">
        <title>Genomes sequence of Algoriphagus aquimarinus ACAM450.</title>
        <authorList>
            <person name="Bowman J.P."/>
        </authorList>
    </citation>
    <scope>NUCLEOTIDE SEQUENCE [LARGE SCALE GENOMIC DNA]</scope>
    <source>
        <strain evidence="9 10">ACAM 450</strain>
    </source>
</reference>
<dbReference type="InterPro" id="IPR001173">
    <property type="entry name" value="Glyco_trans_2-like"/>
</dbReference>
<accession>A0A5C7AZA1</accession>
<dbReference type="OrthoDB" id="9807778at2"/>
<dbReference type="GO" id="GO:0005886">
    <property type="term" value="C:plasma membrane"/>
    <property type="evidence" value="ECO:0007669"/>
    <property type="project" value="TreeGrafter"/>
</dbReference>
<evidence type="ECO:0000256" key="7">
    <source>
        <dbReference type="ARBA" id="ARBA00023136"/>
    </source>
</evidence>
<dbReference type="InterPro" id="IPR029044">
    <property type="entry name" value="Nucleotide-diphossugar_trans"/>
</dbReference>
<keyword evidence="2" id="KW-0328">Glycosyltransferase</keyword>
<dbReference type="Proteomes" id="UP000321935">
    <property type="component" value="Unassembled WGS sequence"/>
</dbReference>
<dbReference type="Pfam" id="PF00535">
    <property type="entry name" value="Glycos_transf_2"/>
    <property type="match status" value="1"/>
</dbReference>
<feature type="domain" description="Glycosyltransferase 2-like" evidence="8">
    <location>
        <begin position="9"/>
        <end position="140"/>
    </location>
</feature>
<keyword evidence="4" id="KW-0812">Transmembrane</keyword>
<dbReference type="EMBL" id="VORW01000002">
    <property type="protein sequence ID" value="TXE13504.1"/>
    <property type="molecule type" value="Genomic_DNA"/>
</dbReference>
<organism evidence="9 10">
    <name type="scientific">Algoriphagus aquimarinus</name>
    <dbReference type="NCBI Taxonomy" id="237018"/>
    <lineage>
        <taxon>Bacteria</taxon>
        <taxon>Pseudomonadati</taxon>
        <taxon>Bacteroidota</taxon>
        <taxon>Cytophagia</taxon>
        <taxon>Cytophagales</taxon>
        <taxon>Cyclobacteriaceae</taxon>
        <taxon>Algoriphagus</taxon>
    </lineage>
</organism>
<keyword evidence="7" id="KW-0472">Membrane</keyword>
<keyword evidence="3 9" id="KW-0808">Transferase</keyword>
<protein>
    <submittedName>
        <fullName evidence="9">Glycosyltransferase</fullName>
    </submittedName>
</protein>
<dbReference type="RefSeq" id="WP_146915669.1">
    <property type="nucleotide sequence ID" value="NZ_VORW01000002.1"/>
</dbReference>
<evidence type="ECO:0000256" key="5">
    <source>
        <dbReference type="ARBA" id="ARBA00022985"/>
    </source>
</evidence>
<keyword evidence="6" id="KW-1133">Transmembrane helix</keyword>
<keyword evidence="1" id="KW-1003">Cell membrane</keyword>
<evidence type="ECO:0000256" key="6">
    <source>
        <dbReference type="ARBA" id="ARBA00022989"/>
    </source>
</evidence>
<gene>
    <name evidence="9" type="ORF">ESV85_05885</name>
</gene>
<proteinExistence type="predicted"/>
<evidence type="ECO:0000256" key="2">
    <source>
        <dbReference type="ARBA" id="ARBA00022676"/>
    </source>
</evidence>
<dbReference type="GO" id="GO:0009103">
    <property type="term" value="P:lipopolysaccharide biosynthetic process"/>
    <property type="evidence" value="ECO:0007669"/>
    <property type="project" value="UniProtKB-KW"/>
</dbReference>
<evidence type="ECO:0000256" key="1">
    <source>
        <dbReference type="ARBA" id="ARBA00022475"/>
    </source>
</evidence>
<dbReference type="AlphaFoldDB" id="A0A5C7AZA1"/>
<evidence type="ECO:0000256" key="4">
    <source>
        <dbReference type="ARBA" id="ARBA00022692"/>
    </source>
</evidence>
<sequence>MKENANGITIVIPIFNEEDGIGRILPAFEAYINQSKFEVNLLLVNDGSTDNSLFEIKKLAELHDFVGYISFEKNAGLSAAIRAGFERSKTKWVGYIDADLQTDPMDFLKLEAMIPSYDLVTGRREGRKDSAVKKMSSTFANWFRDSMLHDGVHDSGCPLKIMLRSVALDMPFFKGMHRFFPALALIQGKKVVEIPVKHFPRITGKSKFNLWNRLLSPFQDTLALRWMMKRQSTYIISENSIKNHKTVIHE</sequence>
<evidence type="ECO:0000313" key="9">
    <source>
        <dbReference type="EMBL" id="TXE13504.1"/>
    </source>
</evidence>
<dbReference type="GO" id="GO:0099621">
    <property type="term" value="F:undecaprenyl-phosphate 4-deoxy-4-formamido-L-arabinose transferase activity"/>
    <property type="evidence" value="ECO:0007669"/>
    <property type="project" value="TreeGrafter"/>
</dbReference>
<dbReference type="InterPro" id="IPR050256">
    <property type="entry name" value="Glycosyltransferase_2"/>
</dbReference>
<comment type="caution">
    <text evidence="9">The sequence shown here is derived from an EMBL/GenBank/DDBJ whole genome shotgun (WGS) entry which is preliminary data.</text>
</comment>
<dbReference type="PANTHER" id="PTHR48090:SF3">
    <property type="entry name" value="UNDECAPRENYL-PHOSPHATE 4-DEOXY-4-FORMAMIDO-L-ARABINOSE TRANSFERASE"/>
    <property type="match status" value="1"/>
</dbReference>
<evidence type="ECO:0000313" key="10">
    <source>
        <dbReference type="Proteomes" id="UP000321935"/>
    </source>
</evidence>
<keyword evidence="5" id="KW-0448">Lipopolysaccharide biosynthesis</keyword>
<name>A0A5C7AZA1_9BACT</name>
<evidence type="ECO:0000259" key="8">
    <source>
        <dbReference type="Pfam" id="PF00535"/>
    </source>
</evidence>
<dbReference type="Gene3D" id="3.90.550.10">
    <property type="entry name" value="Spore Coat Polysaccharide Biosynthesis Protein SpsA, Chain A"/>
    <property type="match status" value="1"/>
</dbReference>
<evidence type="ECO:0000256" key="3">
    <source>
        <dbReference type="ARBA" id="ARBA00022679"/>
    </source>
</evidence>